<evidence type="ECO:0000313" key="1">
    <source>
        <dbReference type="EMBL" id="GFJ89594.1"/>
    </source>
</evidence>
<gene>
    <name evidence="1" type="ORF">Prum_032360</name>
</gene>
<proteinExistence type="predicted"/>
<protein>
    <submittedName>
        <fullName evidence="1">Uncharacterized protein</fullName>
    </submittedName>
</protein>
<dbReference type="Proteomes" id="UP000482960">
    <property type="component" value="Unassembled WGS sequence"/>
</dbReference>
<dbReference type="AlphaFoldDB" id="A0A6V8L0H0"/>
<evidence type="ECO:0000313" key="2">
    <source>
        <dbReference type="Proteomes" id="UP000482960"/>
    </source>
</evidence>
<dbReference type="RefSeq" id="WP_173077167.1">
    <property type="nucleotide sequence ID" value="NZ_BAABJB010000007.1"/>
</dbReference>
<name>A0A6V8L0H0_9ACTN</name>
<comment type="caution">
    <text evidence="1">The sequence shown here is derived from an EMBL/GenBank/DDBJ whole genome shotgun (WGS) entry which is preliminary data.</text>
</comment>
<sequence>MTTPAAAPIAPPVDAEVAAAFAAQPLLTRAVWQVDRDAADIIANLILQEEDDPDEDR</sequence>
<accession>A0A6V8L0H0</accession>
<organism evidence="1 2">
    <name type="scientific">Phytohabitans rumicis</name>
    <dbReference type="NCBI Taxonomy" id="1076125"/>
    <lineage>
        <taxon>Bacteria</taxon>
        <taxon>Bacillati</taxon>
        <taxon>Actinomycetota</taxon>
        <taxon>Actinomycetes</taxon>
        <taxon>Micromonosporales</taxon>
        <taxon>Micromonosporaceae</taxon>
    </lineage>
</organism>
<keyword evidence="2" id="KW-1185">Reference proteome</keyword>
<reference evidence="1 2" key="1">
    <citation type="submission" date="2020-03" db="EMBL/GenBank/DDBJ databases">
        <title>Whole genome shotgun sequence of Phytohabitans rumicis NBRC 108638.</title>
        <authorList>
            <person name="Komaki H."/>
            <person name="Tamura T."/>
        </authorList>
    </citation>
    <scope>NUCLEOTIDE SEQUENCE [LARGE SCALE GENOMIC DNA]</scope>
    <source>
        <strain evidence="1 2">NBRC 108638</strain>
    </source>
</reference>
<reference evidence="1 2" key="2">
    <citation type="submission" date="2020-03" db="EMBL/GenBank/DDBJ databases">
        <authorList>
            <person name="Ichikawa N."/>
            <person name="Kimura A."/>
            <person name="Kitahashi Y."/>
            <person name="Uohara A."/>
        </authorList>
    </citation>
    <scope>NUCLEOTIDE SEQUENCE [LARGE SCALE GENOMIC DNA]</scope>
    <source>
        <strain evidence="1 2">NBRC 108638</strain>
    </source>
</reference>
<dbReference type="EMBL" id="BLPG01000001">
    <property type="protein sequence ID" value="GFJ89594.1"/>
    <property type="molecule type" value="Genomic_DNA"/>
</dbReference>